<dbReference type="Pfam" id="PF02595">
    <property type="entry name" value="Gly_kinase"/>
    <property type="match status" value="1"/>
</dbReference>
<dbReference type="SUPFAM" id="SSF110738">
    <property type="entry name" value="Glycerate kinase I"/>
    <property type="match status" value="1"/>
</dbReference>
<organism evidence="2 3">
    <name type="scientific">Rhodococcus hoagii</name>
    <name type="common">Corynebacterium equii</name>
    <dbReference type="NCBI Taxonomy" id="43767"/>
    <lineage>
        <taxon>Bacteria</taxon>
        <taxon>Bacillati</taxon>
        <taxon>Actinomycetota</taxon>
        <taxon>Actinomycetes</taxon>
        <taxon>Mycobacteriales</taxon>
        <taxon>Nocardiaceae</taxon>
        <taxon>Prescottella</taxon>
    </lineage>
</organism>
<dbReference type="EMBL" id="WUXD01000046">
    <property type="protein sequence ID" value="MBM4628615.1"/>
    <property type="molecule type" value="Genomic_DNA"/>
</dbReference>
<dbReference type="PANTHER" id="PTHR21599:SF0">
    <property type="entry name" value="GLYCERATE KINASE"/>
    <property type="match status" value="1"/>
</dbReference>
<gene>
    <name evidence="2" type="ORF">GS453_17930</name>
</gene>
<evidence type="ECO:0000256" key="1">
    <source>
        <dbReference type="SAM" id="MobiDB-lite"/>
    </source>
</evidence>
<dbReference type="AlphaFoldDB" id="A0AAP2APG0"/>
<evidence type="ECO:0000313" key="3">
    <source>
        <dbReference type="Proteomes" id="UP000738270"/>
    </source>
</evidence>
<dbReference type="InterPro" id="IPR018197">
    <property type="entry name" value="Glycerate_kinase_RE-like"/>
</dbReference>
<dbReference type="Proteomes" id="UP000738270">
    <property type="component" value="Unassembled WGS sequence"/>
</dbReference>
<dbReference type="GO" id="GO:0031388">
    <property type="term" value="P:organic acid phosphorylation"/>
    <property type="evidence" value="ECO:0007669"/>
    <property type="project" value="InterPro"/>
</dbReference>
<evidence type="ECO:0008006" key="4">
    <source>
        <dbReference type="Google" id="ProtNLM"/>
    </source>
</evidence>
<evidence type="ECO:0000313" key="2">
    <source>
        <dbReference type="EMBL" id="MBM4628615.1"/>
    </source>
</evidence>
<comment type="caution">
    <text evidence="2">The sequence shown here is derived from an EMBL/GenBank/DDBJ whole genome shotgun (WGS) entry which is preliminary data.</text>
</comment>
<reference evidence="2" key="1">
    <citation type="submission" date="2019-11" db="EMBL/GenBank/DDBJ databases">
        <title>Spread of Macrolides and rifampicin resistant Rhodococcus equi in clinical isolates in the USA.</title>
        <authorList>
            <person name="Alvarez-Narvaez S."/>
            <person name="Huber L."/>
            <person name="Cohen N.D."/>
            <person name="Slovis N."/>
            <person name="Greiter M."/>
            <person name="Giguere S."/>
            <person name="Hart K."/>
        </authorList>
    </citation>
    <scope>NUCLEOTIDE SEQUENCE</scope>
    <source>
        <strain evidence="2">Lh_38</strain>
    </source>
</reference>
<proteinExistence type="predicted"/>
<dbReference type="PANTHER" id="PTHR21599">
    <property type="entry name" value="GLYCERATE KINASE"/>
    <property type="match status" value="1"/>
</dbReference>
<dbReference type="InterPro" id="IPR036129">
    <property type="entry name" value="Glycerate_kinase_sf"/>
</dbReference>
<name>A0AAP2APG0_RHOHA</name>
<protein>
    <recommendedName>
        <fullName evidence="4">Glycerate kinase</fullName>
    </recommendedName>
</protein>
<dbReference type="GO" id="GO:0008887">
    <property type="term" value="F:glycerate kinase activity"/>
    <property type="evidence" value="ECO:0007669"/>
    <property type="project" value="InterPro"/>
</dbReference>
<feature type="region of interest" description="Disordered" evidence="1">
    <location>
        <begin position="63"/>
        <end position="94"/>
    </location>
</feature>
<sequence length="117" mass="12212">MMRVLIAPDSFGETLTAVQAAEAMAAGWSAARPSDTVVLAPQSDGGPGFADVISATAGGCDPRACQGRSGRRREKMAKLPADQHPGTTTGALRTRRAPVLVCDEFVSSWSRAPRSGR</sequence>
<dbReference type="Gene3D" id="3.40.50.10350">
    <property type="entry name" value="Glycerate kinase, domain 1"/>
    <property type="match status" value="1"/>
</dbReference>
<dbReference type="InterPro" id="IPR004381">
    <property type="entry name" value="Glycerate_kinase"/>
</dbReference>
<accession>A0AAP2APG0</accession>